<comment type="caution">
    <text evidence="2">The sequence shown here is derived from an EMBL/GenBank/DDBJ whole genome shotgun (WGS) entry which is preliminary data.</text>
</comment>
<dbReference type="Pfam" id="PF04134">
    <property type="entry name" value="DCC1-like"/>
    <property type="match status" value="1"/>
</dbReference>
<dbReference type="PANTHER" id="PTHR34290:SF2">
    <property type="entry name" value="OS04G0668800 PROTEIN"/>
    <property type="match status" value="1"/>
</dbReference>
<dbReference type="RefSeq" id="WP_246419892.1">
    <property type="nucleotide sequence ID" value="NZ_JACHXU010000011.1"/>
</dbReference>
<reference evidence="2 3" key="1">
    <citation type="submission" date="2020-08" db="EMBL/GenBank/DDBJ databases">
        <title>Genomic Encyclopedia of Type Strains, Phase III (KMG-III): the genomes of soil and plant-associated and newly described type strains.</title>
        <authorList>
            <person name="Whitman W."/>
        </authorList>
    </citation>
    <scope>NUCLEOTIDE SEQUENCE [LARGE SCALE GENOMIC DNA]</scope>
    <source>
        <strain evidence="2 3">CECT 8075</strain>
    </source>
</reference>
<feature type="region of interest" description="Disordered" evidence="1">
    <location>
        <begin position="1"/>
        <end position="51"/>
    </location>
</feature>
<evidence type="ECO:0000256" key="1">
    <source>
        <dbReference type="SAM" id="MobiDB-lite"/>
    </source>
</evidence>
<dbReference type="AlphaFoldDB" id="A0A7W5DZT7"/>
<sequence length="189" mass="21051">MSVQPPIPVSPGVETPDAETQTAETVTSATSTTTSPAMPTSAHARDLPGADENPGRDVVIFDGQCNACALAAKRLHQMDFGKDRLAFLSLHDPRVTQRYSDLTYDDLMAQMYVVDTEGNRHGGADAVRYLTRRLPILWAFAPMMHIPGTARLSRWMYSIVARNRYWISRKFFGPRNTCDSDACSIHFDK</sequence>
<protein>
    <submittedName>
        <fullName evidence="2">Putative DCC family thiol-disulfide oxidoreductase YuxK</fullName>
    </submittedName>
</protein>
<dbReference type="InterPro" id="IPR044691">
    <property type="entry name" value="DCC1_Trx"/>
</dbReference>
<proteinExistence type="predicted"/>
<evidence type="ECO:0000313" key="3">
    <source>
        <dbReference type="Proteomes" id="UP000536179"/>
    </source>
</evidence>
<dbReference type="GO" id="GO:0015035">
    <property type="term" value="F:protein-disulfide reductase activity"/>
    <property type="evidence" value="ECO:0007669"/>
    <property type="project" value="InterPro"/>
</dbReference>
<accession>A0A7W5DZT7</accession>
<feature type="compositionally biased region" description="Low complexity" evidence="1">
    <location>
        <begin position="18"/>
        <end position="42"/>
    </location>
</feature>
<dbReference type="EMBL" id="JACHXU010000011">
    <property type="protein sequence ID" value="MBB3207584.1"/>
    <property type="molecule type" value="Genomic_DNA"/>
</dbReference>
<dbReference type="PANTHER" id="PTHR34290">
    <property type="entry name" value="SI:CH73-390P7.2"/>
    <property type="match status" value="1"/>
</dbReference>
<keyword evidence="3" id="KW-1185">Reference proteome</keyword>
<dbReference type="InterPro" id="IPR007263">
    <property type="entry name" value="DCC1-like"/>
</dbReference>
<name>A0A7W5DZT7_9BACT</name>
<gene>
    <name evidence="2" type="ORF">FHS27_003409</name>
</gene>
<evidence type="ECO:0000313" key="2">
    <source>
        <dbReference type="EMBL" id="MBB3207584.1"/>
    </source>
</evidence>
<dbReference type="Proteomes" id="UP000536179">
    <property type="component" value="Unassembled WGS sequence"/>
</dbReference>
<organism evidence="2 3">
    <name type="scientific">Aporhodopirellula rubra</name>
    <dbReference type="NCBI Taxonomy" id="980271"/>
    <lineage>
        <taxon>Bacteria</taxon>
        <taxon>Pseudomonadati</taxon>
        <taxon>Planctomycetota</taxon>
        <taxon>Planctomycetia</taxon>
        <taxon>Pirellulales</taxon>
        <taxon>Pirellulaceae</taxon>
        <taxon>Aporhodopirellula</taxon>
    </lineage>
</organism>